<sequence>MTAQRGHLRIRSATVAGGTALLVAGCGTPGPAAAPTPGSGGHCTSGFVADPVSGFEGEPTAADALARWLETPRGDQAADPGVIPAGVPSDGWEAEQDSGSGPAQQEWQTRSFTSGEWRATAVQSSNGSWMVDELGCTTR</sequence>
<name>A0A5C8ZJY0_9ACTN</name>
<organism evidence="2 3">
    <name type="scientific">Quadrisphaera setariae</name>
    <dbReference type="NCBI Taxonomy" id="2593304"/>
    <lineage>
        <taxon>Bacteria</taxon>
        <taxon>Bacillati</taxon>
        <taxon>Actinomycetota</taxon>
        <taxon>Actinomycetes</taxon>
        <taxon>Kineosporiales</taxon>
        <taxon>Kineosporiaceae</taxon>
        <taxon>Quadrisphaera</taxon>
    </lineage>
</organism>
<feature type="compositionally biased region" description="Polar residues" evidence="1">
    <location>
        <begin position="97"/>
        <end position="113"/>
    </location>
</feature>
<accession>A0A5C8ZJY0</accession>
<dbReference type="AlphaFoldDB" id="A0A5C8ZJY0"/>
<dbReference type="RefSeq" id="WP_147925074.1">
    <property type="nucleotide sequence ID" value="NZ_VKAC01000002.1"/>
</dbReference>
<keyword evidence="3" id="KW-1185">Reference proteome</keyword>
<proteinExistence type="predicted"/>
<feature type="region of interest" description="Disordered" evidence="1">
    <location>
        <begin position="73"/>
        <end position="113"/>
    </location>
</feature>
<gene>
    <name evidence="2" type="ORF">FMM08_04055</name>
</gene>
<dbReference type="EMBL" id="VKAC01000002">
    <property type="protein sequence ID" value="TXR57433.1"/>
    <property type="molecule type" value="Genomic_DNA"/>
</dbReference>
<dbReference type="Proteomes" id="UP000321234">
    <property type="component" value="Unassembled WGS sequence"/>
</dbReference>
<dbReference type="PROSITE" id="PS51257">
    <property type="entry name" value="PROKAR_LIPOPROTEIN"/>
    <property type="match status" value="1"/>
</dbReference>
<comment type="caution">
    <text evidence="2">The sequence shown here is derived from an EMBL/GenBank/DDBJ whole genome shotgun (WGS) entry which is preliminary data.</text>
</comment>
<evidence type="ECO:0000256" key="1">
    <source>
        <dbReference type="SAM" id="MobiDB-lite"/>
    </source>
</evidence>
<evidence type="ECO:0000313" key="2">
    <source>
        <dbReference type="EMBL" id="TXR57433.1"/>
    </source>
</evidence>
<protein>
    <submittedName>
        <fullName evidence="2">Uncharacterized protein</fullName>
    </submittedName>
</protein>
<evidence type="ECO:0000313" key="3">
    <source>
        <dbReference type="Proteomes" id="UP000321234"/>
    </source>
</evidence>
<reference evidence="2 3" key="1">
    <citation type="submission" date="2019-07" db="EMBL/GenBank/DDBJ databases">
        <title>Quadrisphaera sp. strain DD2A genome sequencing and assembly.</title>
        <authorList>
            <person name="Kim I."/>
        </authorList>
    </citation>
    <scope>NUCLEOTIDE SEQUENCE [LARGE SCALE GENOMIC DNA]</scope>
    <source>
        <strain evidence="2 3">DD2A</strain>
    </source>
</reference>
<dbReference type="OrthoDB" id="9888674at2"/>